<dbReference type="InterPro" id="IPR044974">
    <property type="entry name" value="Disease_R_plants"/>
</dbReference>
<dbReference type="InterPro" id="IPR002182">
    <property type="entry name" value="NB-ARC"/>
</dbReference>
<feature type="domain" description="NB-ARC" evidence="7">
    <location>
        <begin position="166"/>
        <end position="327"/>
    </location>
</feature>
<evidence type="ECO:0000313" key="12">
    <source>
        <dbReference type="Proteomes" id="UP000324705"/>
    </source>
</evidence>
<dbReference type="GO" id="GO:0043531">
    <property type="term" value="F:ADP binding"/>
    <property type="evidence" value="ECO:0007669"/>
    <property type="project" value="InterPro"/>
</dbReference>
<dbReference type="GO" id="GO:0002758">
    <property type="term" value="P:innate immune response-activating signaling pathway"/>
    <property type="evidence" value="ECO:0007669"/>
    <property type="project" value="UniProtKB-ARBA"/>
</dbReference>
<dbReference type="SUPFAM" id="SSF52540">
    <property type="entry name" value="P-loop containing nucleoside triphosphate hydrolases"/>
    <property type="match status" value="1"/>
</dbReference>
<dbReference type="GO" id="GO:0009626">
    <property type="term" value="P:plant-type hypersensitive response"/>
    <property type="evidence" value="ECO:0007669"/>
    <property type="project" value="UniProtKB-ARBA"/>
</dbReference>
<dbReference type="InterPro" id="IPR027417">
    <property type="entry name" value="P-loop_NTPase"/>
</dbReference>
<dbReference type="Gene3D" id="1.10.8.430">
    <property type="entry name" value="Helical domain of apoptotic protease-activating factors"/>
    <property type="match status" value="1"/>
</dbReference>
<keyword evidence="3" id="KW-0677">Repeat</keyword>
<dbReference type="InterPro" id="IPR058922">
    <property type="entry name" value="WHD_DRP"/>
</dbReference>
<evidence type="ECO:0000259" key="9">
    <source>
        <dbReference type="Pfam" id="PF23559"/>
    </source>
</evidence>
<keyword evidence="6" id="KW-0175">Coiled coil</keyword>
<dbReference type="Pfam" id="PF18052">
    <property type="entry name" value="Rx_N"/>
    <property type="match status" value="1"/>
</dbReference>
<evidence type="ECO:0000313" key="11">
    <source>
        <dbReference type="EMBL" id="VAI00078.1"/>
    </source>
</evidence>
<evidence type="ECO:0000256" key="5">
    <source>
        <dbReference type="ARBA" id="ARBA00022821"/>
    </source>
</evidence>
<dbReference type="FunFam" id="3.40.50.300:FF:001091">
    <property type="entry name" value="Probable disease resistance protein At1g61300"/>
    <property type="match status" value="1"/>
</dbReference>
<evidence type="ECO:0000256" key="3">
    <source>
        <dbReference type="ARBA" id="ARBA00022737"/>
    </source>
</evidence>
<feature type="domain" description="Disease resistance R13L4/SHOC-2-like LRR" evidence="10">
    <location>
        <begin position="541"/>
        <end position="818"/>
    </location>
</feature>
<dbReference type="Pfam" id="PF23598">
    <property type="entry name" value="LRR_14"/>
    <property type="match status" value="1"/>
</dbReference>
<dbReference type="Pfam" id="PF23559">
    <property type="entry name" value="WHD_DRP"/>
    <property type="match status" value="1"/>
</dbReference>
<reference evidence="11 12" key="1">
    <citation type="submission" date="2017-09" db="EMBL/GenBank/DDBJ databases">
        <authorList>
            <consortium name="International Durum Wheat Genome Sequencing Consortium (IDWGSC)"/>
            <person name="Milanesi L."/>
        </authorList>
    </citation>
    <scope>NUCLEOTIDE SEQUENCE [LARGE SCALE GENOMIC DNA]</scope>
    <source>
        <strain evidence="12">cv. Svevo</strain>
    </source>
</reference>
<proteinExistence type="inferred from homology"/>
<feature type="domain" description="Disease resistance protein winged helix" evidence="9">
    <location>
        <begin position="418"/>
        <end position="496"/>
    </location>
</feature>
<accession>A0A9R0SSI5</accession>
<dbReference type="GO" id="GO:0042742">
    <property type="term" value="P:defense response to bacterium"/>
    <property type="evidence" value="ECO:0007669"/>
    <property type="project" value="UniProtKB-ARBA"/>
</dbReference>
<dbReference type="Gramene" id="TRITD4Av1G261580.2">
    <property type="protein sequence ID" value="TRITD4Av1G261580.2"/>
    <property type="gene ID" value="TRITD4Av1G261580"/>
</dbReference>
<evidence type="ECO:0000256" key="6">
    <source>
        <dbReference type="ARBA" id="ARBA00023054"/>
    </source>
</evidence>
<dbReference type="PRINTS" id="PR00364">
    <property type="entry name" value="DISEASERSIST"/>
</dbReference>
<gene>
    <name evidence="11" type="ORF">TRITD_4Av1G261580</name>
</gene>
<dbReference type="InterPro" id="IPR055414">
    <property type="entry name" value="LRR_R13L4/SHOC2-like"/>
</dbReference>
<dbReference type="PANTHER" id="PTHR23155">
    <property type="entry name" value="DISEASE RESISTANCE PROTEIN RP"/>
    <property type="match status" value="1"/>
</dbReference>
<dbReference type="AlphaFoldDB" id="A0A9R0SSI5"/>
<protein>
    <submittedName>
        <fullName evidence="11">Uncharacterized protein</fullName>
    </submittedName>
</protein>
<sequence>MGSLILKLGEILKEEYKLQTRVKEDVKDLNRELESMQVALRKVGDVPRDQLDEQVKLWANEVRDLSYKIEDIIDKYLVQLMGTKPAVKPRKLKRLRKKMSDLFTELMARHAIGADIKEIKARVEKVAARRDQYKVNDVVPNLAGPLMVDPRLSALYKDRKELVGVDDSLNELTKKLSNEDGDVSKQLQILSVFGFGGLGKTTLAKALYDKCQAQFDCSAFVPVGRNPSVKKLLNDILFELVGQKNLELDERELINKLRGLIENKRYLIIIDDIWDIETWKIVKLALVHNNCGSKIITTTRILEVATTTGEVYRLQPLSPDLSEDLFHRRLSGGEIKRLDHLRAEVDKILHKCGGVPLAIITIASLLVGKPVEFWSKVYTSIGFGHEENEDVENTRKILLFSYYDLPCHLKTCLLYLSIYPEDHLIEKDRLIWKWVAEGFIHVEPGVGLFEIGERYFNELVNKSMIMPVEQPQYLSIKMGVGIVTWCRVHDMILDMICLLSKEENFITVLDSDEQYTTSHCNARRLAVQHVVQPLASTSTLQTRSLNAICDAEMLPSLSCFEVLRVLALEDPLGSHNPNYLEHVGKLVHLRHLKLESMGIRELPKEIGHLKFLLVLDLGRNSISELPESIGGLSQLKCLNMCETEIEVPCWIGNLTSLEELCLGQVGVRSNFVTELGKLTALRKLRISGSVYLYGDDSRMNSWAESVAKLSKIQVIDIHSVYGRRDPSDEEKPWEQYVLSPQLRVLHMCYDEPRLMARINPRLLPNLSQLKLFIYNPDLEVFGSFHELVSLELNTWSALHHDTMGGAGAFPKLRVFNNTSNPWLVSRGGYAGP</sequence>
<feature type="domain" description="Disease resistance N-terminal" evidence="8">
    <location>
        <begin position="1"/>
        <end position="89"/>
    </location>
</feature>
<organism evidence="11 12">
    <name type="scientific">Triticum turgidum subsp. durum</name>
    <name type="common">Durum wheat</name>
    <name type="synonym">Triticum durum</name>
    <dbReference type="NCBI Taxonomy" id="4567"/>
    <lineage>
        <taxon>Eukaryota</taxon>
        <taxon>Viridiplantae</taxon>
        <taxon>Streptophyta</taxon>
        <taxon>Embryophyta</taxon>
        <taxon>Tracheophyta</taxon>
        <taxon>Spermatophyta</taxon>
        <taxon>Magnoliopsida</taxon>
        <taxon>Liliopsida</taxon>
        <taxon>Poales</taxon>
        <taxon>Poaceae</taxon>
        <taxon>BOP clade</taxon>
        <taxon>Pooideae</taxon>
        <taxon>Triticodae</taxon>
        <taxon>Triticeae</taxon>
        <taxon>Triticinae</taxon>
        <taxon>Triticum</taxon>
    </lineage>
</organism>
<dbReference type="Gene3D" id="1.10.10.10">
    <property type="entry name" value="Winged helix-like DNA-binding domain superfamily/Winged helix DNA-binding domain"/>
    <property type="match status" value="1"/>
</dbReference>
<name>A0A9R0SSI5_TRITD</name>
<keyword evidence="5" id="KW-0611">Plant defense</keyword>
<dbReference type="Gene3D" id="3.80.10.10">
    <property type="entry name" value="Ribonuclease Inhibitor"/>
    <property type="match status" value="1"/>
</dbReference>
<keyword evidence="4" id="KW-0547">Nucleotide-binding</keyword>
<dbReference type="InterPro" id="IPR041118">
    <property type="entry name" value="Rx_N"/>
</dbReference>
<evidence type="ECO:0000259" key="7">
    <source>
        <dbReference type="Pfam" id="PF00931"/>
    </source>
</evidence>
<dbReference type="InterPro" id="IPR038005">
    <property type="entry name" value="RX-like_CC"/>
</dbReference>
<dbReference type="Proteomes" id="UP000324705">
    <property type="component" value="Chromosome 4A"/>
</dbReference>
<keyword evidence="2" id="KW-0433">Leucine-rich repeat</keyword>
<evidence type="ECO:0000259" key="10">
    <source>
        <dbReference type="Pfam" id="PF23598"/>
    </source>
</evidence>
<dbReference type="CDD" id="cd14798">
    <property type="entry name" value="RX-CC_like"/>
    <property type="match status" value="1"/>
</dbReference>
<dbReference type="EMBL" id="LT934117">
    <property type="protein sequence ID" value="VAI00078.1"/>
    <property type="molecule type" value="Genomic_DNA"/>
</dbReference>
<dbReference type="InterPro" id="IPR032675">
    <property type="entry name" value="LRR_dom_sf"/>
</dbReference>
<dbReference type="SUPFAM" id="SSF52058">
    <property type="entry name" value="L domain-like"/>
    <property type="match status" value="1"/>
</dbReference>
<dbReference type="Gene3D" id="3.40.50.300">
    <property type="entry name" value="P-loop containing nucleotide triphosphate hydrolases"/>
    <property type="match status" value="1"/>
</dbReference>
<evidence type="ECO:0000256" key="1">
    <source>
        <dbReference type="ARBA" id="ARBA00008894"/>
    </source>
</evidence>
<dbReference type="PANTHER" id="PTHR23155:SF1181">
    <property type="entry name" value="OS08G0170200 PROTEIN"/>
    <property type="match status" value="1"/>
</dbReference>
<dbReference type="FunFam" id="1.10.10.10:FF:000322">
    <property type="entry name" value="Probable disease resistance protein At1g63360"/>
    <property type="match status" value="1"/>
</dbReference>
<evidence type="ECO:0000256" key="2">
    <source>
        <dbReference type="ARBA" id="ARBA00022614"/>
    </source>
</evidence>
<evidence type="ECO:0000259" key="8">
    <source>
        <dbReference type="Pfam" id="PF18052"/>
    </source>
</evidence>
<dbReference type="Gene3D" id="1.20.5.4130">
    <property type="match status" value="1"/>
</dbReference>
<dbReference type="InterPro" id="IPR042197">
    <property type="entry name" value="Apaf_helical"/>
</dbReference>
<dbReference type="InterPro" id="IPR036388">
    <property type="entry name" value="WH-like_DNA-bd_sf"/>
</dbReference>
<comment type="similarity">
    <text evidence="1">Belongs to the disease resistance NB-LRR family.</text>
</comment>
<evidence type="ECO:0000256" key="4">
    <source>
        <dbReference type="ARBA" id="ARBA00022741"/>
    </source>
</evidence>
<dbReference type="OMA" id="ICADCEN"/>
<dbReference type="Pfam" id="PF00931">
    <property type="entry name" value="NB-ARC"/>
    <property type="match status" value="1"/>
</dbReference>
<keyword evidence="12" id="KW-1185">Reference proteome</keyword>